<evidence type="ECO:0000313" key="2">
    <source>
        <dbReference type="Proteomes" id="UP001200642"/>
    </source>
</evidence>
<reference evidence="1" key="1">
    <citation type="submission" date="2023-02" db="EMBL/GenBank/DDBJ databases">
        <title>Genome of Flavobacteriaceae gen. nov. sp. strain F89.</title>
        <authorList>
            <person name="Wang Y."/>
        </authorList>
    </citation>
    <scope>NUCLEOTIDE SEQUENCE</scope>
    <source>
        <strain evidence="1">F89</strain>
    </source>
</reference>
<name>A0AAE3EV30_9FLAO</name>
<accession>A0AAE3EV30</accession>
<dbReference type="RefSeq" id="WP_317902788.1">
    <property type="nucleotide sequence ID" value="NZ_JAIRBC010000018.1"/>
</dbReference>
<dbReference type="Proteomes" id="UP001200642">
    <property type="component" value="Unassembled WGS sequence"/>
</dbReference>
<sequence length="366" mass="41069">MKNRLYILIISVVFVTAVETIYGQSESASSILDMNYPYPKSTVITGFVMDTVRVSIGHGDNWAITWAGDGKQYSFFTDGTGFGLEKEVSTAPVIITGNPPEIHGSDIKSPTGTIPYPAGQGSGKVSGLLAIKGVLYALVRNLNPQGYPKGTGSTLMYSGDFGKTWNWVNWDWPEIGYPSWLNAGREYSAASDDFAYFISPDGSSAYADYSNIIMGRVHKDSILFKQKYTFYKGISNAQSVLWGTFEDRAPIFTDPQGCFRPDIVYNEGLDRYFLLMSSPYGEWDWWANENPDRKPHLGIFDAPDPWGPWTTVAYVPEWGRPENRFAPHIPSKWISRDGKEFYLLYSCIPNGPYQFNIQKCTVKVLE</sequence>
<protein>
    <submittedName>
        <fullName evidence="1">DUF4185 domain-containing protein</fullName>
    </submittedName>
</protein>
<evidence type="ECO:0000313" key="1">
    <source>
        <dbReference type="EMBL" id="MCG2461645.1"/>
    </source>
</evidence>
<gene>
    <name evidence="1" type="ORF">K8352_12865</name>
</gene>
<organism evidence="1 2">
    <name type="scientific">Cerina litoralis</name>
    <dbReference type="NCBI Taxonomy" id="2874477"/>
    <lineage>
        <taxon>Bacteria</taxon>
        <taxon>Pseudomonadati</taxon>
        <taxon>Bacteroidota</taxon>
        <taxon>Flavobacteriia</taxon>
        <taxon>Flavobacteriales</taxon>
        <taxon>Flavobacteriaceae</taxon>
        <taxon>Cerina</taxon>
    </lineage>
</organism>
<keyword evidence="2" id="KW-1185">Reference proteome</keyword>
<dbReference type="SUPFAM" id="SSF75005">
    <property type="entry name" value="Arabinanase/levansucrase/invertase"/>
    <property type="match status" value="1"/>
</dbReference>
<proteinExistence type="predicted"/>
<dbReference type="InterPro" id="IPR023296">
    <property type="entry name" value="Glyco_hydro_beta-prop_sf"/>
</dbReference>
<dbReference type="EMBL" id="JAIRBC010000018">
    <property type="protein sequence ID" value="MCG2461645.1"/>
    <property type="molecule type" value="Genomic_DNA"/>
</dbReference>
<dbReference type="AlphaFoldDB" id="A0AAE3EV30"/>
<comment type="caution">
    <text evidence="1">The sequence shown here is derived from an EMBL/GenBank/DDBJ whole genome shotgun (WGS) entry which is preliminary data.</text>
</comment>